<protein>
    <submittedName>
        <fullName evidence="3">Ig-like protein</fullName>
    </submittedName>
</protein>
<evidence type="ECO:0000259" key="2">
    <source>
        <dbReference type="Pfam" id="PF13205"/>
    </source>
</evidence>
<evidence type="ECO:0000256" key="1">
    <source>
        <dbReference type="ARBA" id="ARBA00022729"/>
    </source>
</evidence>
<organism evidence="3 4">
    <name type="scientific">Leptospira ryugenii</name>
    <dbReference type="NCBI Taxonomy" id="1917863"/>
    <lineage>
        <taxon>Bacteria</taxon>
        <taxon>Pseudomonadati</taxon>
        <taxon>Spirochaetota</taxon>
        <taxon>Spirochaetia</taxon>
        <taxon>Leptospirales</taxon>
        <taxon>Leptospiraceae</taxon>
        <taxon>Leptospira</taxon>
    </lineage>
</organism>
<keyword evidence="4" id="KW-1185">Reference proteome</keyword>
<dbReference type="InterPro" id="IPR032812">
    <property type="entry name" value="SbsA_Ig"/>
</dbReference>
<dbReference type="EMBL" id="BFBB01000005">
    <property type="protein sequence ID" value="GBF50441.1"/>
    <property type="molecule type" value="Genomic_DNA"/>
</dbReference>
<gene>
    <name evidence="3" type="ORF">LPTSP4_19660</name>
</gene>
<dbReference type="Proteomes" id="UP000245133">
    <property type="component" value="Unassembled WGS sequence"/>
</dbReference>
<keyword evidence="1" id="KW-0732">Signal</keyword>
<evidence type="ECO:0000313" key="3">
    <source>
        <dbReference type="EMBL" id="GBF50441.1"/>
    </source>
</evidence>
<accession>A0A2P2E0N4</accession>
<sequence>MGDANLPKTQKISILFDRPMNINSCVQSFSVSPAVPGYFTLTDVSLTFTPSSLWNFGTYTYTLTKNCEAKDGSDLKELYSASFSVGTPQTAGDLPRLQSVTLYAGSSTVCSNASAQEMELINQKLDNVCMGAPLNNPITFRFSRAMDREKTEIALVFAPNFPHRRDWLDDQTLKVIPDRAFANQTRYNLTLAATAEDRQGTRLAEAVTLSFYVGSGNMVPELSNILIPSGTPIECMTGLAVNQDLMQTKLNTVCTGNPNQTRISLTFSRAMDPNSTRANIAISPNFSKREEWSPDFRTINILPDQKLVYGTRYILSVGQNALSADSVPMSHGLSFDFQVGGPSQEAPKVQAVGLASQSCSLSYPGIGSLIGADWNASTCFWDDSLPILIPSSYRFRAGDQGTGLSNSPLSCTDANTDNFRLIFSQYMDVNSTVNAIRLNRKSPPSTLVQLSTWNWSDCQTVYPFGCRVIDLVYAESEASCNGPLAFGNASTGGDFNLLRSDNMPIGFPVYSLSVDTSARDVLGKSLQQTFIFHMEAK</sequence>
<feature type="domain" description="SbsA Ig-like" evidence="2">
    <location>
        <begin position="3"/>
        <end position="84"/>
    </location>
</feature>
<feature type="domain" description="SbsA Ig-like" evidence="2">
    <location>
        <begin position="131"/>
        <end position="211"/>
    </location>
</feature>
<name>A0A2P2E0N4_9LEPT</name>
<proteinExistence type="predicted"/>
<comment type="caution">
    <text evidence="3">The sequence shown here is derived from an EMBL/GenBank/DDBJ whole genome shotgun (WGS) entry which is preliminary data.</text>
</comment>
<feature type="domain" description="SbsA Ig-like" evidence="2">
    <location>
        <begin position="257"/>
        <end position="326"/>
    </location>
</feature>
<dbReference type="Pfam" id="PF13205">
    <property type="entry name" value="Big_5"/>
    <property type="match status" value="3"/>
</dbReference>
<evidence type="ECO:0000313" key="4">
    <source>
        <dbReference type="Proteomes" id="UP000245133"/>
    </source>
</evidence>
<dbReference type="Gene3D" id="2.60.40.3710">
    <property type="match status" value="2"/>
</dbReference>
<reference evidence="3 4" key="1">
    <citation type="submission" date="2018-02" db="EMBL/GenBank/DDBJ databases">
        <title>Novel Leptospira species isolated from soil and water in Japan.</title>
        <authorList>
            <person name="Nakao R."/>
            <person name="Masuzawa T."/>
        </authorList>
    </citation>
    <scope>NUCLEOTIDE SEQUENCE [LARGE SCALE GENOMIC DNA]</scope>
    <source>
        <strain evidence="3 4">YH101</strain>
    </source>
</reference>
<dbReference type="AlphaFoldDB" id="A0A2P2E0N4"/>